<name>A0A174FIQ8_9FIRM</name>
<dbReference type="EMBL" id="CZAB01000007">
    <property type="protein sequence ID" value="CUO50154.1"/>
    <property type="molecule type" value="Genomic_DNA"/>
</dbReference>
<evidence type="ECO:0000313" key="1">
    <source>
        <dbReference type="EMBL" id="CUO50154.1"/>
    </source>
</evidence>
<evidence type="ECO:0000313" key="2">
    <source>
        <dbReference type="EMBL" id="SQB04506.1"/>
    </source>
</evidence>
<dbReference type="Proteomes" id="UP000095512">
    <property type="component" value="Unassembled WGS sequence"/>
</dbReference>
<reference evidence="1 3" key="1">
    <citation type="submission" date="2015-09" db="EMBL/GenBank/DDBJ databases">
        <authorList>
            <consortium name="Pathogen Informatics"/>
        </authorList>
    </citation>
    <scope>NUCLEOTIDE SEQUENCE [LARGE SCALE GENOMIC DNA]</scope>
    <source>
        <strain evidence="1 3">2789STDY5834865</strain>
    </source>
</reference>
<dbReference type="EMBL" id="UAVW01000001">
    <property type="protein sequence ID" value="SQB04506.1"/>
    <property type="molecule type" value="Genomic_DNA"/>
</dbReference>
<evidence type="ECO:0000313" key="3">
    <source>
        <dbReference type="Proteomes" id="UP000095512"/>
    </source>
</evidence>
<dbReference type="AlphaFoldDB" id="A0A174FIQ8"/>
<keyword evidence="4" id="KW-1185">Reference proteome</keyword>
<dbReference type="Proteomes" id="UP000251853">
    <property type="component" value="Unassembled WGS sequence"/>
</dbReference>
<gene>
    <name evidence="1" type="ORF">ERS852480_01257</name>
    <name evidence="2" type="ORF">NCTC11224_00923</name>
</gene>
<accession>A0A174FIQ8</accession>
<protein>
    <submittedName>
        <fullName evidence="1">Sigma factor</fullName>
    </submittedName>
</protein>
<dbReference type="SUPFAM" id="SSF88659">
    <property type="entry name" value="Sigma3 and sigma4 domains of RNA polymerase sigma factors"/>
    <property type="match status" value="1"/>
</dbReference>
<evidence type="ECO:0000313" key="4">
    <source>
        <dbReference type="Proteomes" id="UP000251853"/>
    </source>
</evidence>
<dbReference type="InterPro" id="IPR036388">
    <property type="entry name" value="WH-like_DNA-bd_sf"/>
</dbReference>
<dbReference type="InterPro" id="IPR013324">
    <property type="entry name" value="RNA_pol_sigma_r3/r4-like"/>
</dbReference>
<organism evidence="1 3">
    <name type="scientific">Enterocloster clostridioformis</name>
    <dbReference type="NCBI Taxonomy" id="1531"/>
    <lineage>
        <taxon>Bacteria</taxon>
        <taxon>Bacillati</taxon>
        <taxon>Bacillota</taxon>
        <taxon>Clostridia</taxon>
        <taxon>Lachnospirales</taxon>
        <taxon>Lachnospiraceae</taxon>
        <taxon>Enterocloster</taxon>
    </lineage>
</organism>
<dbReference type="Gene3D" id="1.10.10.10">
    <property type="entry name" value="Winged helix-like DNA-binding domain superfamily/Winged helix DNA-binding domain"/>
    <property type="match status" value="1"/>
</dbReference>
<reference evidence="2 4" key="2">
    <citation type="submission" date="2018-06" db="EMBL/GenBank/DDBJ databases">
        <authorList>
            <consortium name="Pathogen Informatics"/>
            <person name="Doyle S."/>
        </authorList>
    </citation>
    <scope>NUCLEOTIDE SEQUENCE [LARGE SCALE GENOMIC DNA]</scope>
    <source>
        <strain evidence="2 4">NCTC11224</strain>
    </source>
</reference>
<proteinExistence type="predicted"/>
<sequence>MVMYLSLVGNLTFGQIGEIMGRSENWARVTYYRGKERVVKEAGKI</sequence>